<evidence type="ECO:0000256" key="1">
    <source>
        <dbReference type="SAM" id="MobiDB-lite"/>
    </source>
</evidence>
<name>A0AAV7Q9H6_PLEWA</name>
<keyword evidence="3" id="KW-1185">Reference proteome</keyword>
<organism evidence="2 3">
    <name type="scientific">Pleurodeles waltl</name>
    <name type="common">Iberian ribbed newt</name>
    <dbReference type="NCBI Taxonomy" id="8319"/>
    <lineage>
        <taxon>Eukaryota</taxon>
        <taxon>Metazoa</taxon>
        <taxon>Chordata</taxon>
        <taxon>Craniata</taxon>
        <taxon>Vertebrata</taxon>
        <taxon>Euteleostomi</taxon>
        <taxon>Amphibia</taxon>
        <taxon>Batrachia</taxon>
        <taxon>Caudata</taxon>
        <taxon>Salamandroidea</taxon>
        <taxon>Salamandridae</taxon>
        <taxon>Pleurodelinae</taxon>
        <taxon>Pleurodeles</taxon>
    </lineage>
</organism>
<feature type="compositionally biased region" description="Basic and acidic residues" evidence="1">
    <location>
        <begin position="60"/>
        <end position="76"/>
    </location>
</feature>
<protein>
    <submittedName>
        <fullName evidence="2">Uncharacterized protein</fullName>
    </submittedName>
</protein>
<dbReference type="Proteomes" id="UP001066276">
    <property type="component" value="Chromosome 6"/>
</dbReference>
<sequence length="76" mass="8743">MKNKLSVCRFREDAEGKDAKGEDESRDADKERDGYAEAEEEIRDVEKGKDGDAEAEEESREQKEQKEGSRREMTTT</sequence>
<proteinExistence type="predicted"/>
<evidence type="ECO:0000313" key="2">
    <source>
        <dbReference type="EMBL" id="KAJ1136239.1"/>
    </source>
</evidence>
<feature type="region of interest" description="Disordered" evidence="1">
    <location>
        <begin position="1"/>
        <end position="76"/>
    </location>
</feature>
<evidence type="ECO:0000313" key="3">
    <source>
        <dbReference type="Proteomes" id="UP001066276"/>
    </source>
</evidence>
<dbReference type="AlphaFoldDB" id="A0AAV7Q9H6"/>
<gene>
    <name evidence="2" type="ORF">NDU88_002656</name>
</gene>
<reference evidence="2" key="1">
    <citation type="journal article" date="2022" name="bioRxiv">
        <title>Sequencing and chromosome-scale assembly of the giantPleurodeles waltlgenome.</title>
        <authorList>
            <person name="Brown T."/>
            <person name="Elewa A."/>
            <person name="Iarovenko S."/>
            <person name="Subramanian E."/>
            <person name="Araus A.J."/>
            <person name="Petzold A."/>
            <person name="Susuki M."/>
            <person name="Suzuki K.-i.T."/>
            <person name="Hayashi T."/>
            <person name="Toyoda A."/>
            <person name="Oliveira C."/>
            <person name="Osipova E."/>
            <person name="Leigh N.D."/>
            <person name="Simon A."/>
            <person name="Yun M.H."/>
        </authorList>
    </citation>
    <scope>NUCLEOTIDE SEQUENCE</scope>
    <source>
        <strain evidence="2">20211129_DDA</strain>
        <tissue evidence="2">Liver</tissue>
    </source>
</reference>
<accession>A0AAV7Q9H6</accession>
<dbReference type="EMBL" id="JANPWB010000010">
    <property type="protein sequence ID" value="KAJ1136239.1"/>
    <property type="molecule type" value="Genomic_DNA"/>
</dbReference>
<comment type="caution">
    <text evidence="2">The sequence shown here is derived from an EMBL/GenBank/DDBJ whole genome shotgun (WGS) entry which is preliminary data.</text>
</comment>
<feature type="compositionally biased region" description="Basic and acidic residues" evidence="1">
    <location>
        <begin position="9"/>
        <end position="35"/>
    </location>
</feature>